<evidence type="ECO:0000313" key="3">
    <source>
        <dbReference type="EMBL" id="BAD61782.1"/>
    </source>
</evidence>
<feature type="region of interest" description="Disordered" evidence="1">
    <location>
        <begin position="17"/>
        <end position="185"/>
    </location>
</feature>
<organism evidence="3 4">
    <name type="scientific">Oryza sativa subsp. japonica</name>
    <name type="common">Rice</name>
    <dbReference type="NCBI Taxonomy" id="39947"/>
    <lineage>
        <taxon>Eukaryota</taxon>
        <taxon>Viridiplantae</taxon>
        <taxon>Streptophyta</taxon>
        <taxon>Embryophyta</taxon>
        <taxon>Tracheophyta</taxon>
        <taxon>Spermatophyta</taxon>
        <taxon>Magnoliopsida</taxon>
        <taxon>Liliopsida</taxon>
        <taxon>Poales</taxon>
        <taxon>Poaceae</taxon>
        <taxon>BOP clade</taxon>
        <taxon>Oryzoideae</taxon>
        <taxon>Oryzeae</taxon>
        <taxon>Oryzinae</taxon>
        <taxon>Oryza</taxon>
        <taxon>Oryza sativa</taxon>
    </lineage>
</organism>
<feature type="compositionally biased region" description="Low complexity" evidence="1">
    <location>
        <begin position="123"/>
        <end position="133"/>
    </location>
</feature>
<dbReference type="AlphaFoldDB" id="Q5Z7S4"/>
<reference evidence="3" key="2">
    <citation type="submission" date="2002-01" db="EMBL/GenBank/DDBJ databases">
        <title>Oryza sativa nipponbare(GA3) genomic DNA, chromosome 6, BAC clone:OSJNBa0021N09.</title>
        <authorList>
            <person name="Sasaki T."/>
            <person name="Matsumoto T."/>
            <person name="Yamamoto K."/>
        </authorList>
    </citation>
    <scope>NUCLEOTIDE SEQUENCE</scope>
</reference>
<gene>
    <name evidence="3" type="ORF">OSJNBa0021N09.10</name>
    <name evidence="2" type="ORF">P0459H02.36</name>
</gene>
<evidence type="ECO:0000313" key="4">
    <source>
        <dbReference type="Proteomes" id="UP000000763"/>
    </source>
</evidence>
<feature type="compositionally biased region" description="Low complexity" evidence="1">
    <location>
        <begin position="155"/>
        <end position="164"/>
    </location>
</feature>
<feature type="compositionally biased region" description="Basic and acidic residues" evidence="1">
    <location>
        <begin position="105"/>
        <end position="114"/>
    </location>
</feature>
<name>Q5Z7S4_ORYSJ</name>
<evidence type="ECO:0000313" key="2">
    <source>
        <dbReference type="EMBL" id="BAD61642.1"/>
    </source>
</evidence>
<feature type="compositionally biased region" description="Basic and acidic residues" evidence="1">
    <location>
        <begin position="82"/>
        <end position="97"/>
    </location>
</feature>
<accession>Q5Z7S4</accession>
<reference evidence="4" key="3">
    <citation type="journal article" date="2005" name="Nature">
        <title>The map-based sequence of the rice genome.</title>
        <authorList>
            <consortium name="International rice genome sequencing project (IRGSP)"/>
            <person name="Matsumoto T."/>
            <person name="Wu J."/>
            <person name="Kanamori H."/>
            <person name="Katayose Y."/>
            <person name="Fujisawa M."/>
            <person name="Namiki N."/>
            <person name="Mizuno H."/>
            <person name="Yamamoto K."/>
            <person name="Antonio B.A."/>
            <person name="Baba T."/>
            <person name="Sakata K."/>
            <person name="Nagamura Y."/>
            <person name="Aoki H."/>
            <person name="Arikawa K."/>
            <person name="Arita K."/>
            <person name="Bito T."/>
            <person name="Chiden Y."/>
            <person name="Fujitsuka N."/>
            <person name="Fukunaka R."/>
            <person name="Hamada M."/>
            <person name="Harada C."/>
            <person name="Hayashi A."/>
            <person name="Hijishita S."/>
            <person name="Honda M."/>
            <person name="Hosokawa S."/>
            <person name="Ichikawa Y."/>
            <person name="Idonuma A."/>
            <person name="Iijima M."/>
            <person name="Ikeda M."/>
            <person name="Ikeno M."/>
            <person name="Ito K."/>
            <person name="Ito S."/>
            <person name="Ito T."/>
            <person name="Ito Y."/>
            <person name="Ito Y."/>
            <person name="Iwabuchi A."/>
            <person name="Kamiya K."/>
            <person name="Karasawa W."/>
            <person name="Kurita K."/>
            <person name="Katagiri S."/>
            <person name="Kikuta A."/>
            <person name="Kobayashi H."/>
            <person name="Kobayashi N."/>
            <person name="Machita K."/>
            <person name="Maehara T."/>
            <person name="Masukawa M."/>
            <person name="Mizubayashi T."/>
            <person name="Mukai Y."/>
            <person name="Nagasaki H."/>
            <person name="Nagata Y."/>
            <person name="Naito S."/>
            <person name="Nakashima M."/>
            <person name="Nakama Y."/>
            <person name="Nakamichi Y."/>
            <person name="Nakamura M."/>
            <person name="Meguro A."/>
            <person name="Negishi M."/>
            <person name="Ohta I."/>
            <person name="Ohta T."/>
            <person name="Okamoto M."/>
            <person name="Ono N."/>
            <person name="Saji S."/>
            <person name="Sakaguchi M."/>
            <person name="Sakai K."/>
            <person name="Shibata M."/>
            <person name="Shimokawa T."/>
            <person name="Song J."/>
            <person name="Takazaki Y."/>
            <person name="Terasawa K."/>
            <person name="Tsugane M."/>
            <person name="Tsuji K."/>
            <person name="Ueda S."/>
            <person name="Waki K."/>
            <person name="Yamagata H."/>
            <person name="Yamamoto M."/>
            <person name="Yamamoto S."/>
            <person name="Yamane H."/>
            <person name="Yoshiki S."/>
            <person name="Yoshihara R."/>
            <person name="Yukawa K."/>
            <person name="Zhong H."/>
            <person name="Yano M."/>
            <person name="Yuan Q."/>
            <person name="Ouyang S."/>
            <person name="Liu J."/>
            <person name="Jones K.M."/>
            <person name="Gansberger K."/>
            <person name="Moffat K."/>
            <person name="Hill J."/>
            <person name="Bera J."/>
            <person name="Fadrosh D."/>
            <person name="Jin S."/>
            <person name="Johri S."/>
            <person name="Kim M."/>
            <person name="Overton L."/>
            <person name="Reardon M."/>
            <person name="Tsitrin T."/>
            <person name="Vuong H."/>
            <person name="Weaver B."/>
            <person name="Ciecko A."/>
            <person name="Tallon L."/>
            <person name="Jackson J."/>
            <person name="Pai G."/>
            <person name="Aken S.V."/>
            <person name="Utterback T."/>
            <person name="Reidmuller S."/>
            <person name="Feldblyum T."/>
            <person name="Hsiao J."/>
            <person name="Zismann V."/>
            <person name="Iobst S."/>
            <person name="de Vazeille A.R."/>
            <person name="Buell C.R."/>
            <person name="Ying K."/>
            <person name="Li Y."/>
            <person name="Lu T."/>
            <person name="Huang Y."/>
            <person name="Zhao Q."/>
            <person name="Feng Q."/>
            <person name="Zhang L."/>
            <person name="Zhu J."/>
            <person name="Weng Q."/>
            <person name="Mu J."/>
            <person name="Lu Y."/>
            <person name="Fan D."/>
            <person name="Liu Y."/>
            <person name="Guan J."/>
            <person name="Zhang Y."/>
            <person name="Yu S."/>
            <person name="Liu X."/>
            <person name="Zhang Y."/>
            <person name="Hong G."/>
            <person name="Han B."/>
            <person name="Choisne N."/>
            <person name="Demange N."/>
            <person name="Orjeda G."/>
            <person name="Samain S."/>
            <person name="Cattolico L."/>
            <person name="Pelletier E."/>
            <person name="Couloux A."/>
            <person name="Segurens B."/>
            <person name="Wincker P."/>
            <person name="D'Hont A."/>
            <person name="Scarpelli C."/>
            <person name="Weissenbach J."/>
            <person name="Salanoubat M."/>
            <person name="Quetier F."/>
            <person name="Yu Y."/>
            <person name="Kim H.R."/>
            <person name="Rambo T."/>
            <person name="Currie J."/>
            <person name="Collura K."/>
            <person name="Luo M."/>
            <person name="Yang T."/>
            <person name="Ammiraju J.S.S."/>
            <person name="Engler F."/>
            <person name="Soderlund C."/>
            <person name="Wing R.A."/>
            <person name="Palmer L.E."/>
            <person name="de la Bastide M."/>
            <person name="Spiegel L."/>
            <person name="Nascimento L."/>
            <person name="Zutavern T."/>
            <person name="O'Shaughnessy A."/>
            <person name="Dike S."/>
            <person name="Dedhia N."/>
            <person name="Preston R."/>
            <person name="Balija V."/>
            <person name="McCombie W.R."/>
            <person name="Chow T."/>
            <person name="Chen H."/>
            <person name="Chung M."/>
            <person name="Chen C."/>
            <person name="Shaw J."/>
            <person name="Wu H."/>
            <person name="Hsiao K."/>
            <person name="Chao Y."/>
            <person name="Chu M."/>
            <person name="Cheng C."/>
            <person name="Hour A."/>
            <person name="Lee P."/>
            <person name="Lin S."/>
            <person name="Lin Y."/>
            <person name="Liou J."/>
            <person name="Liu S."/>
            <person name="Hsing Y."/>
            <person name="Raghuvanshi S."/>
            <person name="Mohanty A."/>
            <person name="Bharti A.K."/>
            <person name="Gaur A."/>
            <person name="Gupta V."/>
            <person name="Kumar D."/>
            <person name="Ravi V."/>
            <person name="Vij S."/>
            <person name="Kapur A."/>
            <person name="Khurana P."/>
            <person name="Khurana P."/>
            <person name="Khurana J.P."/>
            <person name="Tyagi A.K."/>
            <person name="Gaikwad K."/>
            <person name="Singh A."/>
            <person name="Dalal V."/>
            <person name="Srivastava S."/>
            <person name="Dixit A."/>
            <person name="Pal A.K."/>
            <person name="Ghazi I.A."/>
            <person name="Yadav M."/>
            <person name="Pandit A."/>
            <person name="Bhargava A."/>
            <person name="Sureshbabu K."/>
            <person name="Batra K."/>
            <person name="Sharma T.R."/>
            <person name="Mohapatra T."/>
            <person name="Singh N.K."/>
            <person name="Messing J."/>
            <person name="Nelson A.B."/>
            <person name="Fuks G."/>
            <person name="Kavchok S."/>
            <person name="Keizer G."/>
            <person name="Linton E."/>
            <person name="Llaca V."/>
            <person name="Song R."/>
            <person name="Tanyolac B."/>
            <person name="Young S."/>
            <person name="Ho-Il K."/>
            <person name="Hahn J.H."/>
            <person name="Sangsakoo G."/>
            <person name="Vanavichit A."/>
            <person name="de Mattos Luiz.A.T."/>
            <person name="Zimmer P.D."/>
            <person name="Malone G."/>
            <person name="Dellagostin O."/>
            <person name="de Oliveira A.C."/>
            <person name="Bevan M."/>
            <person name="Bancroft I."/>
            <person name="Minx P."/>
            <person name="Cordum H."/>
            <person name="Wilson R."/>
            <person name="Cheng Z."/>
            <person name="Jin W."/>
            <person name="Jiang J."/>
            <person name="Leong S.A."/>
            <person name="Iwama H."/>
            <person name="Gojobori T."/>
            <person name="Itoh T."/>
            <person name="Niimura Y."/>
            <person name="Fujii Y."/>
            <person name="Habara T."/>
            <person name="Sakai H."/>
            <person name="Sato Y."/>
            <person name="Wilson G."/>
            <person name="Kumar K."/>
            <person name="McCouch S."/>
            <person name="Juretic N."/>
            <person name="Hoen D."/>
            <person name="Wright S."/>
            <person name="Bruskiewich R."/>
            <person name="Bureau T."/>
            <person name="Miyao A."/>
            <person name="Hirochika H."/>
            <person name="Nishikawa T."/>
            <person name="Kadowaki K."/>
            <person name="Sugiura M."/>
            <person name="Burr B."/>
            <person name="Sasaki T."/>
        </authorList>
    </citation>
    <scope>NUCLEOTIDE SEQUENCE [LARGE SCALE GENOMIC DNA]</scope>
    <source>
        <strain evidence="4">cv. Nipponbare</strain>
    </source>
</reference>
<evidence type="ECO:0000256" key="1">
    <source>
        <dbReference type="SAM" id="MobiDB-lite"/>
    </source>
</evidence>
<feature type="compositionally biased region" description="Low complexity" evidence="1">
    <location>
        <begin position="48"/>
        <end position="57"/>
    </location>
</feature>
<reference evidence="4" key="4">
    <citation type="journal article" date="2008" name="Nucleic Acids Res.">
        <title>The rice annotation project database (RAP-DB): 2008 update.</title>
        <authorList>
            <consortium name="The rice annotation project (RAP)"/>
        </authorList>
    </citation>
    <scope>GENOME REANNOTATION</scope>
    <source>
        <strain evidence="4">cv. Nipponbare</strain>
    </source>
</reference>
<dbReference type="EMBL" id="AP004679">
    <property type="protein sequence ID" value="BAD61782.1"/>
    <property type="molecule type" value="Genomic_DNA"/>
</dbReference>
<reference evidence="2" key="1">
    <citation type="submission" date="2001-05" db="EMBL/GenBank/DDBJ databases">
        <title>Oryza sativa nipponbare(GA3) genomic DNA, chromosome 6, PAC clone:P0459H02.</title>
        <authorList>
            <person name="Sasaki T."/>
            <person name="Matsumoto T."/>
            <person name="Yamamoto K."/>
        </authorList>
    </citation>
    <scope>NUCLEOTIDE SEQUENCE</scope>
</reference>
<proteinExistence type="predicted"/>
<dbReference type="Proteomes" id="UP000000763">
    <property type="component" value="Chromosome 6"/>
</dbReference>
<protein>
    <submittedName>
        <fullName evidence="3">Uncharacterized protein</fullName>
    </submittedName>
</protein>
<dbReference type="EMBL" id="AP003572">
    <property type="protein sequence ID" value="BAD61642.1"/>
    <property type="molecule type" value="Genomic_DNA"/>
</dbReference>
<sequence>MAQPHCEVVASRTWLATPPPTPWHWKWRGTPRRRGETAVGAGRERGEATAGAGWERGVTVMGAGGERGEAAELLRSGSGQQRRKEGDVQQRRKERDSGVNAEEALQERGVDALHARRHGILPAEGHAADAGAASERHGERPTPPRRPVPSPLGTPHRPALSLLRPSPPPGSVGARGALPPSTVPT</sequence>